<dbReference type="GeneID" id="39736146"/>
<evidence type="ECO:0000256" key="2">
    <source>
        <dbReference type="ARBA" id="ARBA00001946"/>
    </source>
</evidence>
<comment type="catalytic activity">
    <reaction evidence="15">
        <text>a di-trans,poly-cis-dolichyl diphosphooligosaccharide + L-asparaginyl-[protein] = N(4)-(oligosaccharide-(1-&gt;4)-N-acetyl-beta-D-glucosaminyl-(1-&gt;4)-N-acetyl-beta-D-glucosaminyl)-L-asparaginyl-[protein] + a di-trans,poly-cis-dolichyl diphosphate + H(+)</text>
        <dbReference type="Rhea" id="RHEA:22980"/>
        <dbReference type="Rhea" id="RHEA-COMP:12804"/>
        <dbReference type="Rhea" id="RHEA-COMP:12805"/>
        <dbReference type="Rhea" id="RHEA-COMP:19506"/>
        <dbReference type="Rhea" id="RHEA-COMP:19509"/>
        <dbReference type="ChEBI" id="CHEBI:15378"/>
        <dbReference type="ChEBI" id="CHEBI:50347"/>
        <dbReference type="ChEBI" id="CHEBI:57497"/>
        <dbReference type="ChEBI" id="CHEBI:57570"/>
        <dbReference type="ChEBI" id="CHEBI:132529"/>
        <dbReference type="EC" id="2.4.99.18"/>
    </reaction>
</comment>
<dbReference type="RefSeq" id="XP_028533039.1">
    <property type="nucleotide sequence ID" value="XM_028676563.1"/>
</dbReference>
<feature type="transmembrane region" description="Helical" evidence="17">
    <location>
        <begin position="301"/>
        <end position="322"/>
    </location>
</feature>
<evidence type="ECO:0000256" key="8">
    <source>
        <dbReference type="ARBA" id="ARBA00022679"/>
    </source>
</evidence>
<feature type="region of interest" description="Disordered" evidence="16">
    <location>
        <begin position="514"/>
        <end position="535"/>
    </location>
</feature>
<dbReference type="GO" id="GO:0016020">
    <property type="term" value="C:membrane"/>
    <property type="evidence" value="ECO:0007669"/>
    <property type="project" value="InterPro"/>
</dbReference>
<evidence type="ECO:0000256" key="17">
    <source>
        <dbReference type="SAM" id="Phobius"/>
    </source>
</evidence>
<reference evidence="20 21" key="1">
    <citation type="submission" date="2015-04" db="EMBL/GenBank/DDBJ databases">
        <authorList>
            <consortium name="Pathogen Informatics"/>
        </authorList>
    </citation>
    <scope>NUCLEOTIDE SEQUENCE [LARGE SCALE GENOMIC DNA]</scope>
    <source>
        <strain evidence="20 21">SGS1</strain>
    </source>
</reference>
<dbReference type="OMA" id="TKELWSP"/>
<comment type="cofactor">
    <cofactor evidence="2">
        <name>Mg(2+)</name>
        <dbReference type="ChEBI" id="CHEBI:18420"/>
    </cofactor>
</comment>
<comment type="subcellular location">
    <subcellularLocation>
        <location evidence="3">Endomembrane system</location>
        <topology evidence="3">Multi-pass membrane protein</topology>
    </subcellularLocation>
</comment>
<evidence type="ECO:0000256" key="12">
    <source>
        <dbReference type="ARBA" id="ARBA00022989"/>
    </source>
</evidence>
<keyword evidence="8 20" id="KW-0808">Transferase</keyword>
<feature type="transmembrane region" description="Helical" evidence="17">
    <location>
        <begin position="635"/>
        <end position="660"/>
    </location>
</feature>
<evidence type="ECO:0000256" key="10">
    <source>
        <dbReference type="ARBA" id="ARBA00022723"/>
    </source>
</evidence>
<evidence type="ECO:0000256" key="3">
    <source>
        <dbReference type="ARBA" id="ARBA00004127"/>
    </source>
</evidence>
<evidence type="ECO:0000256" key="16">
    <source>
        <dbReference type="SAM" id="MobiDB-lite"/>
    </source>
</evidence>
<feature type="transmembrane region" description="Helical" evidence="17">
    <location>
        <begin position="52"/>
        <end position="71"/>
    </location>
</feature>
<dbReference type="KEGG" id="prel:PRELSG_0913400"/>
<feature type="transmembrane region" description="Helical" evidence="17">
    <location>
        <begin position="414"/>
        <end position="432"/>
    </location>
</feature>
<dbReference type="PANTHER" id="PTHR13872:SF1">
    <property type="entry name" value="DOLICHYL-DIPHOSPHOOLIGOSACCHARIDE--PROTEIN GLYCOSYLTRANSFERASE SUBUNIT STT3B"/>
    <property type="match status" value="1"/>
</dbReference>
<feature type="transmembrane region" description="Helical" evidence="17">
    <location>
        <begin position="334"/>
        <end position="352"/>
    </location>
</feature>
<organism evidence="20 21">
    <name type="scientific">Plasmodium relictum</name>
    <dbReference type="NCBI Taxonomy" id="85471"/>
    <lineage>
        <taxon>Eukaryota</taxon>
        <taxon>Sar</taxon>
        <taxon>Alveolata</taxon>
        <taxon>Apicomplexa</taxon>
        <taxon>Aconoidasida</taxon>
        <taxon>Haemosporida</taxon>
        <taxon>Plasmodiidae</taxon>
        <taxon>Plasmodium</taxon>
        <taxon>Plasmodium (Haemamoeba)</taxon>
    </lineage>
</organism>
<accession>A0A1J1H5J8</accession>
<dbReference type="EMBL" id="LN835304">
    <property type="protein sequence ID" value="CRH00034.1"/>
    <property type="molecule type" value="Genomic_DNA"/>
</dbReference>
<dbReference type="InterPro" id="IPR048307">
    <property type="entry name" value="STT3_N"/>
</dbReference>
<name>A0A1J1H5J8_PLARL</name>
<protein>
    <recommendedName>
        <fullName evidence="6">dolichyl-diphosphooligosaccharide--protein glycotransferase</fullName>
        <ecNumber evidence="6">2.4.99.18</ecNumber>
    </recommendedName>
</protein>
<evidence type="ECO:0000259" key="18">
    <source>
        <dbReference type="Pfam" id="PF02516"/>
    </source>
</evidence>
<evidence type="ECO:0000313" key="20">
    <source>
        <dbReference type="EMBL" id="CRH00034.1"/>
    </source>
</evidence>
<comment type="similarity">
    <text evidence="5">Belongs to the STT3 family.</text>
</comment>
<keyword evidence="7 20" id="KW-0328">Glycosyltransferase</keyword>
<evidence type="ECO:0000256" key="14">
    <source>
        <dbReference type="ARBA" id="ARBA00023211"/>
    </source>
</evidence>
<keyword evidence="11" id="KW-0460">Magnesium</keyword>
<dbReference type="InterPro" id="IPR003674">
    <property type="entry name" value="Oligo_trans_STT3"/>
</dbReference>
<dbReference type="Proteomes" id="UP000220158">
    <property type="component" value="Chromosome 9"/>
</dbReference>
<evidence type="ECO:0000256" key="1">
    <source>
        <dbReference type="ARBA" id="ARBA00001936"/>
    </source>
</evidence>
<dbReference type="UniPathway" id="UPA00378"/>
<proteinExistence type="inferred from homology"/>
<evidence type="ECO:0000256" key="7">
    <source>
        <dbReference type="ARBA" id="ARBA00022676"/>
    </source>
</evidence>
<evidence type="ECO:0000259" key="19">
    <source>
        <dbReference type="Pfam" id="PF21436"/>
    </source>
</evidence>
<dbReference type="GO" id="GO:0046872">
    <property type="term" value="F:metal ion binding"/>
    <property type="evidence" value="ECO:0007669"/>
    <property type="project" value="UniProtKB-KW"/>
</dbReference>
<evidence type="ECO:0000256" key="6">
    <source>
        <dbReference type="ARBA" id="ARBA00012605"/>
    </source>
</evidence>
<evidence type="ECO:0000256" key="13">
    <source>
        <dbReference type="ARBA" id="ARBA00023136"/>
    </source>
</evidence>
<feature type="transmembrane region" description="Helical" evidence="17">
    <location>
        <begin position="147"/>
        <end position="164"/>
    </location>
</feature>
<dbReference type="VEuPathDB" id="PlasmoDB:PRELSG_0913400"/>
<dbReference type="EC" id="2.4.99.18" evidence="6"/>
<evidence type="ECO:0000256" key="4">
    <source>
        <dbReference type="ARBA" id="ARBA00004922"/>
    </source>
</evidence>
<keyword evidence="12 17" id="KW-1133">Transmembrane helix</keyword>
<comment type="cofactor">
    <cofactor evidence="1">
        <name>Mn(2+)</name>
        <dbReference type="ChEBI" id="CHEBI:29035"/>
    </cofactor>
</comment>
<evidence type="ECO:0000313" key="21">
    <source>
        <dbReference type="Proteomes" id="UP000220158"/>
    </source>
</evidence>
<feature type="transmembrane region" description="Helical" evidence="17">
    <location>
        <begin position="274"/>
        <end position="295"/>
    </location>
</feature>
<sequence>MVDDENMYNNEGESMKLKPTFIINGLLQNLFCSQSSRLIMKESKKVKYRMEIFIILLIGILSFLIRLFSVIRNEPIIHEYDPYFNYKLTNILNEKGFYEFWNYFDEKSWFPLGRITGQTLFPGLMITSFLIYKIFHFLGFLVDVRNICIYIGPIFSFFTCIISYLLTKEIYHFSGASLLSSLFVSISPSHISRTVAGSYDNESISIFLLLLCIYNWIKCLKKGTLLSVLICSISTYYMALSWGAYIFITNSISLFMLVIIILKKYTIKHCILYNVYYVLTTILCLNIPCINHSVFSSIEHLATHAIYFLCSVLVFFHFIITYFKLNEQNLKKKFIQISFIFFFLIFKFLVFTDKLSWNHRSRTLLDPTYASKYNPIVASISEHQPTTWSSYFFDIHLVLLFFPIGLYHCLNKNATLELFFLGIFSILCLYFSSLMVRLLLIFSPFACILSGIGLSSLISHYVVFIRIPRNTFLSSIVIKNEVFSSLNTNKNTDSHICNKNNDFSNSIDNSNNNDISNNDCDDANNNGDNESKENKTISNKDYKLWRRNKINYISNKCSTGECRYFRKNSEKILNRDKESENYLISNERKINTKINEIHEIKRRKFKDKNILTNDSNYTQMVVRKLNFNRIENNNVSILTSIFIIILIIYYLILIIFHSTWCSSIAYSESNITFYSRNKKGERYINDDIRQMYKWIMNNTKKDSKIVSWWDYGYQLSVMSDRITYVDNNTWNNNHIATIGLILSTNEKNAYEYLKKLDADYLLVSYGGYSKNSSDDLNKFLWILKITNKRFNFINPLLYYYHDKYHPLGKNATPFMTNSVLYKLSYYNLTNSKVKGYDYIRKIEVPEVKNLKYFEEVFTSDVWGFRLYKIKEYA</sequence>
<feature type="compositionally biased region" description="Low complexity" evidence="16">
    <location>
        <begin position="514"/>
        <end position="528"/>
    </location>
</feature>
<feature type="transmembrane region" description="Helical" evidence="17">
    <location>
        <begin position="438"/>
        <end position="464"/>
    </location>
</feature>
<keyword evidence="13 17" id="KW-0472">Membrane</keyword>
<feature type="transmembrane region" description="Helical" evidence="17">
    <location>
        <begin position="388"/>
        <end position="407"/>
    </location>
</feature>
<dbReference type="GO" id="GO:0004579">
    <property type="term" value="F:dolichyl-diphosphooligosaccharide-protein glycotransferase activity"/>
    <property type="evidence" value="ECO:0007669"/>
    <property type="project" value="UniProtKB-EC"/>
</dbReference>
<feature type="transmembrane region" description="Helical" evidence="17">
    <location>
        <begin position="237"/>
        <end position="262"/>
    </location>
</feature>
<dbReference type="OrthoDB" id="10261066at2759"/>
<dbReference type="Pfam" id="PF21436">
    <property type="entry name" value="STT3-PglB_core"/>
    <property type="match status" value="1"/>
</dbReference>
<keyword evidence="10" id="KW-0479">Metal-binding</keyword>
<feature type="domain" description="Oligosaccharyl transferase STT3 N-terminal" evidence="18">
    <location>
        <begin position="52"/>
        <end position="449"/>
    </location>
</feature>
<dbReference type="Pfam" id="PF02516">
    <property type="entry name" value="STT3"/>
    <property type="match status" value="1"/>
</dbReference>
<evidence type="ECO:0000256" key="9">
    <source>
        <dbReference type="ARBA" id="ARBA00022692"/>
    </source>
</evidence>
<keyword evidence="21" id="KW-1185">Reference proteome</keyword>
<keyword evidence="14" id="KW-0464">Manganese</keyword>
<comment type="pathway">
    <text evidence="4">Protein modification; protein glycosylation.</text>
</comment>
<dbReference type="Gene3D" id="3.40.50.12610">
    <property type="match status" value="1"/>
</dbReference>
<keyword evidence="9 17" id="KW-0812">Transmembrane</keyword>
<gene>
    <name evidence="20" type="ORF">PRELSG_0913400</name>
</gene>
<dbReference type="AlphaFoldDB" id="A0A1J1H5J8"/>
<dbReference type="InterPro" id="IPR048999">
    <property type="entry name" value="STT3-PglB_core"/>
</dbReference>
<feature type="transmembrane region" description="Helical" evidence="17">
    <location>
        <begin position="115"/>
        <end position="135"/>
    </location>
</feature>
<evidence type="ECO:0000256" key="5">
    <source>
        <dbReference type="ARBA" id="ARBA00010810"/>
    </source>
</evidence>
<evidence type="ECO:0000256" key="15">
    <source>
        <dbReference type="ARBA" id="ARBA00048829"/>
    </source>
</evidence>
<feature type="domain" description="STT3/PglB/AglB core" evidence="19">
    <location>
        <begin position="703"/>
        <end position="774"/>
    </location>
</feature>
<evidence type="ECO:0000256" key="11">
    <source>
        <dbReference type="ARBA" id="ARBA00022842"/>
    </source>
</evidence>
<dbReference type="GO" id="GO:0012505">
    <property type="term" value="C:endomembrane system"/>
    <property type="evidence" value="ECO:0007669"/>
    <property type="project" value="UniProtKB-SubCell"/>
</dbReference>
<dbReference type="PANTHER" id="PTHR13872">
    <property type="entry name" value="DOLICHYL-DIPHOSPHOOLIGOSACCHARIDE--PROTEIN GLYCOSYLTRANSFERASE SUBUNIT"/>
    <property type="match status" value="1"/>
</dbReference>